<accession>A0A1X3GZB9</accession>
<feature type="domain" description="PAC" evidence="14">
    <location>
        <begin position="364"/>
        <end position="415"/>
    </location>
</feature>
<dbReference type="CDD" id="cd00130">
    <property type="entry name" value="PAS"/>
    <property type="match status" value="2"/>
</dbReference>
<dbReference type="SMART" id="SM00388">
    <property type="entry name" value="HisKA"/>
    <property type="match status" value="1"/>
</dbReference>
<keyword evidence="8" id="KW-0067">ATP-binding</keyword>
<dbReference type="PROSITE" id="PS50112">
    <property type="entry name" value="PAS"/>
    <property type="match status" value="2"/>
</dbReference>
<keyword evidence="5" id="KW-0677">Repeat</keyword>
<dbReference type="InterPro" id="IPR004358">
    <property type="entry name" value="Sig_transdc_His_kin-like_C"/>
</dbReference>
<keyword evidence="11" id="KW-1133">Transmembrane helix</keyword>
<evidence type="ECO:0000256" key="8">
    <source>
        <dbReference type="ARBA" id="ARBA00022840"/>
    </source>
</evidence>
<dbReference type="PROSITE" id="PS50113">
    <property type="entry name" value="PAC"/>
    <property type="match status" value="2"/>
</dbReference>
<dbReference type="RefSeq" id="WP_085364643.1">
    <property type="nucleotide sequence ID" value="NZ_NAFD01000193.1"/>
</dbReference>
<evidence type="ECO:0000259" key="13">
    <source>
        <dbReference type="PROSITE" id="PS50112"/>
    </source>
</evidence>
<dbReference type="FunFam" id="3.30.565.10:FF:000042">
    <property type="entry name" value="Two-component sensor histidine kinase KdpD"/>
    <property type="match status" value="1"/>
</dbReference>
<evidence type="ECO:0000313" key="16">
    <source>
        <dbReference type="Proteomes" id="UP000193553"/>
    </source>
</evidence>
<dbReference type="InterPro" id="IPR000014">
    <property type="entry name" value="PAS"/>
</dbReference>
<keyword evidence="10" id="KW-0175">Coiled coil</keyword>
<evidence type="ECO:0000259" key="12">
    <source>
        <dbReference type="PROSITE" id="PS50109"/>
    </source>
</evidence>
<dbReference type="Gene3D" id="1.10.287.130">
    <property type="match status" value="1"/>
</dbReference>
<dbReference type="InterPro" id="IPR036890">
    <property type="entry name" value="HATPase_C_sf"/>
</dbReference>
<dbReference type="InterPro" id="IPR001610">
    <property type="entry name" value="PAC"/>
</dbReference>
<comment type="catalytic activity">
    <reaction evidence="1">
        <text>ATP + protein L-histidine = ADP + protein N-phospho-L-histidine.</text>
        <dbReference type="EC" id="2.7.13.3"/>
    </reaction>
</comment>
<feature type="domain" description="PAS" evidence="13">
    <location>
        <begin position="292"/>
        <end position="361"/>
    </location>
</feature>
<feature type="coiled-coil region" evidence="10">
    <location>
        <begin position="125"/>
        <end position="152"/>
    </location>
</feature>
<dbReference type="InterPro" id="IPR013655">
    <property type="entry name" value="PAS_fold_3"/>
</dbReference>
<evidence type="ECO:0000256" key="10">
    <source>
        <dbReference type="SAM" id="Coils"/>
    </source>
</evidence>
<dbReference type="Proteomes" id="UP000193553">
    <property type="component" value="Unassembled WGS sequence"/>
</dbReference>
<dbReference type="NCBIfam" id="TIGR00229">
    <property type="entry name" value="sensory_box"/>
    <property type="match status" value="2"/>
</dbReference>
<dbReference type="SUPFAM" id="SSF55874">
    <property type="entry name" value="ATPase domain of HSP90 chaperone/DNA topoisomerase II/histidine kinase"/>
    <property type="match status" value="1"/>
</dbReference>
<feature type="domain" description="Histidine kinase" evidence="12">
    <location>
        <begin position="442"/>
        <end position="657"/>
    </location>
</feature>
<sequence>MITTTSALSRILKCPMIVKYAIAIVSAAISAVVVLTVLPSSSCDLALLLFLCTVTFVALAAGPGPAGLASVLTLLSLQYPLLSSGNPVVLRSGEILGLGLFIVASTFVVLSAARRSTSASHQLLLNEQHLMIRELQQKNERLRVEKTERSEAAIKAEGAEQEIRQTVDAVPALIARYRADGFMDFRNKNWREFTGLSQDNSEGRRWGSALHPDDEEMVAREWREHIATGEPFELEQRLRRADGEYRWYRVRRVPLRGETGEVIKWYAIAFDVDERKRTEDALRESEADLAKARHELQLIIDTVPVLVLRHRADGIIDYVNAVGRTYSGLTTTKWTTRTSIITHPDDVPRLEAAWDVALVAGEPFESELRLRRADGEYRWFVTRRVPLRRNGEVIAWYAATYDIEDRKRAENELIESERRFREAQMELAHASRVATMGQFTASIAHELNQPLAAVLTNAETALRWLSYEPPNLEKAKPSIERAISDGKRAADTLSRIRDFSKKAPVRMESVQVNEAILDVMGLTHAAMSDNGVLANTQLAKELPRILGDRIQLQQVVLNLIMNAIEAMTELETGSRELSISTTAEGDGVLVAIRDSGPGLPPAGFARIFEAFYTTKSSGLGMGLSICRSIVEAHGGRLWATPNEPHGAAFCMMLPIGEQSLENLGG</sequence>
<keyword evidence="9" id="KW-0902">Two-component regulatory system</keyword>
<dbReference type="Pfam" id="PF00512">
    <property type="entry name" value="HisKA"/>
    <property type="match status" value="1"/>
</dbReference>
<evidence type="ECO:0000256" key="5">
    <source>
        <dbReference type="ARBA" id="ARBA00022737"/>
    </source>
</evidence>
<dbReference type="AlphaFoldDB" id="A0A1X3GZB9"/>
<dbReference type="EMBL" id="NAFI01000186">
    <property type="protein sequence ID" value="OSJ03674.1"/>
    <property type="molecule type" value="Genomic_DNA"/>
</dbReference>
<protein>
    <recommendedName>
        <fullName evidence="2">histidine kinase</fullName>
        <ecNumber evidence="2">2.7.13.3</ecNumber>
    </recommendedName>
</protein>
<dbReference type="PANTHER" id="PTHR43304">
    <property type="entry name" value="PHYTOCHROME-LIKE PROTEIN CPH1"/>
    <property type="match status" value="1"/>
</dbReference>
<dbReference type="InterPro" id="IPR052162">
    <property type="entry name" value="Sensor_kinase/Photoreceptor"/>
</dbReference>
<dbReference type="InterPro" id="IPR035965">
    <property type="entry name" value="PAS-like_dom_sf"/>
</dbReference>
<evidence type="ECO:0000313" key="15">
    <source>
        <dbReference type="EMBL" id="OSJ03674.1"/>
    </source>
</evidence>
<feature type="domain" description="PAC" evidence="14">
    <location>
        <begin position="232"/>
        <end position="284"/>
    </location>
</feature>
<evidence type="ECO:0000256" key="11">
    <source>
        <dbReference type="SAM" id="Phobius"/>
    </source>
</evidence>
<dbReference type="InterPro" id="IPR003594">
    <property type="entry name" value="HATPase_dom"/>
</dbReference>
<gene>
    <name evidence="15" type="ORF">BSZ18_30650</name>
</gene>
<keyword evidence="11" id="KW-0472">Membrane</keyword>
<dbReference type="CDD" id="cd00082">
    <property type="entry name" value="HisKA"/>
    <property type="match status" value="1"/>
</dbReference>
<dbReference type="FunFam" id="3.30.450.20:FF:000099">
    <property type="entry name" value="Sensory box sensor histidine kinase"/>
    <property type="match status" value="1"/>
</dbReference>
<feature type="transmembrane region" description="Helical" evidence="11">
    <location>
        <begin position="20"/>
        <end position="38"/>
    </location>
</feature>
<dbReference type="Pfam" id="PF08447">
    <property type="entry name" value="PAS_3"/>
    <property type="match status" value="2"/>
</dbReference>
<dbReference type="Gene3D" id="3.30.450.20">
    <property type="entry name" value="PAS domain"/>
    <property type="match status" value="2"/>
</dbReference>
<dbReference type="EC" id="2.7.13.3" evidence="2"/>
<reference evidence="15 16" key="1">
    <citation type="submission" date="2017-03" db="EMBL/GenBank/DDBJ databases">
        <title>Whole genome sequences of fourteen strains of Bradyrhizobium canariense and one strain of Bradyrhizobium japonicum isolated from Lupinus (Papilionoideae: Genisteae) species in Algeria.</title>
        <authorList>
            <person name="Crovadore J."/>
            <person name="Chekireb D."/>
            <person name="Brachmann A."/>
            <person name="Chablais R."/>
            <person name="Cochard B."/>
            <person name="Lefort F."/>
        </authorList>
    </citation>
    <scope>NUCLEOTIDE SEQUENCE [LARGE SCALE GENOMIC DNA]</scope>
    <source>
        <strain evidence="15 16">UBMA195</strain>
    </source>
</reference>
<keyword evidence="3" id="KW-0597">Phosphoprotein</keyword>
<evidence type="ECO:0000259" key="14">
    <source>
        <dbReference type="PROSITE" id="PS50113"/>
    </source>
</evidence>
<dbReference type="PROSITE" id="PS50109">
    <property type="entry name" value="HIS_KIN"/>
    <property type="match status" value="1"/>
</dbReference>
<evidence type="ECO:0000256" key="6">
    <source>
        <dbReference type="ARBA" id="ARBA00022741"/>
    </source>
</evidence>
<keyword evidence="6" id="KW-0547">Nucleotide-binding</keyword>
<evidence type="ECO:0000256" key="4">
    <source>
        <dbReference type="ARBA" id="ARBA00022679"/>
    </source>
</evidence>
<dbReference type="InterPro" id="IPR003661">
    <property type="entry name" value="HisK_dim/P_dom"/>
</dbReference>
<dbReference type="InterPro" id="IPR000700">
    <property type="entry name" value="PAS-assoc_C"/>
</dbReference>
<dbReference type="SMART" id="SM00091">
    <property type="entry name" value="PAS"/>
    <property type="match status" value="2"/>
</dbReference>
<feature type="domain" description="PAS" evidence="13">
    <location>
        <begin position="159"/>
        <end position="229"/>
    </location>
</feature>
<keyword evidence="11" id="KW-0812">Transmembrane</keyword>
<evidence type="ECO:0000256" key="7">
    <source>
        <dbReference type="ARBA" id="ARBA00022777"/>
    </source>
</evidence>
<dbReference type="SMART" id="SM00086">
    <property type="entry name" value="PAC"/>
    <property type="match status" value="2"/>
</dbReference>
<feature type="transmembrane region" description="Helical" evidence="11">
    <location>
        <begin position="95"/>
        <end position="113"/>
    </location>
</feature>
<feature type="transmembrane region" description="Helical" evidence="11">
    <location>
        <begin position="45"/>
        <end position="75"/>
    </location>
</feature>
<dbReference type="SUPFAM" id="SSF55785">
    <property type="entry name" value="PYP-like sensor domain (PAS domain)"/>
    <property type="match status" value="2"/>
</dbReference>
<keyword evidence="4" id="KW-0808">Transferase</keyword>
<dbReference type="GO" id="GO:0005524">
    <property type="term" value="F:ATP binding"/>
    <property type="evidence" value="ECO:0007669"/>
    <property type="project" value="UniProtKB-KW"/>
</dbReference>
<dbReference type="Pfam" id="PF02518">
    <property type="entry name" value="HATPase_c"/>
    <property type="match status" value="1"/>
</dbReference>
<dbReference type="InterPro" id="IPR036097">
    <property type="entry name" value="HisK_dim/P_sf"/>
</dbReference>
<dbReference type="Gene3D" id="3.30.565.10">
    <property type="entry name" value="Histidine kinase-like ATPase, C-terminal domain"/>
    <property type="match status" value="1"/>
</dbReference>
<organism evidence="15 16">
    <name type="scientific">Bradyrhizobium canariense</name>
    <dbReference type="NCBI Taxonomy" id="255045"/>
    <lineage>
        <taxon>Bacteria</taxon>
        <taxon>Pseudomonadati</taxon>
        <taxon>Pseudomonadota</taxon>
        <taxon>Alphaproteobacteria</taxon>
        <taxon>Hyphomicrobiales</taxon>
        <taxon>Nitrobacteraceae</taxon>
        <taxon>Bradyrhizobium</taxon>
    </lineage>
</organism>
<evidence type="ECO:0000256" key="1">
    <source>
        <dbReference type="ARBA" id="ARBA00000085"/>
    </source>
</evidence>
<evidence type="ECO:0000256" key="9">
    <source>
        <dbReference type="ARBA" id="ARBA00023012"/>
    </source>
</evidence>
<evidence type="ECO:0000256" key="3">
    <source>
        <dbReference type="ARBA" id="ARBA00022553"/>
    </source>
</evidence>
<dbReference type="PANTHER" id="PTHR43304:SF1">
    <property type="entry name" value="PAC DOMAIN-CONTAINING PROTEIN"/>
    <property type="match status" value="1"/>
</dbReference>
<dbReference type="GO" id="GO:0042802">
    <property type="term" value="F:identical protein binding"/>
    <property type="evidence" value="ECO:0007669"/>
    <property type="project" value="UniProtKB-ARBA"/>
</dbReference>
<dbReference type="GO" id="GO:0000155">
    <property type="term" value="F:phosphorelay sensor kinase activity"/>
    <property type="evidence" value="ECO:0007669"/>
    <property type="project" value="InterPro"/>
</dbReference>
<evidence type="ECO:0000256" key="2">
    <source>
        <dbReference type="ARBA" id="ARBA00012438"/>
    </source>
</evidence>
<dbReference type="InterPro" id="IPR005467">
    <property type="entry name" value="His_kinase_dom"/>
</dbReference>
<dbReference type="PRINTS" id="PR00344">
    <property type="entry name" value="BCTRLSENSOR"/>
</dbReference>
<dbReference type="SMART" id="SM00387">
    <property type="entry name" value="HATPase_c"/>
    <property type="match status" value="1"/>
</dbReference>
<name>A0A1X3GZB9_9BRAD</name>
<proteinExistence type="predicted"/>
<dbReference type="OrthoDB" id="9789238at2"/>
<keyword evidence="7" id="KW-0418">Kinase</keyword>
<dbReference type="SUPFAM" id="SSF47384">
    <property type="entry name" value="Homodimeric domain of signal transducing histidine kinase"/>
    <property type="match status" value="1"/>
</dbReference>
<feature type="coiled-coil region" evidence="10">
    <location>
        <begin position="275"/>
        <end position="302"/>
    </location>
</feature>
<comment type="caution">
    <text evidence="15">The sequence shown here is derived from an EMBL/GenBank/DDBJ whole genome shotgun (WGS) entry which is preliminary data.</text>
</comment>